<dbReference type="AlphaFoldDB" id="A0A2P9AS51"/>
<reference evidence="3" key="1">
    <citation type="submission" date="2016-12" db="EMBL/GenBank/DDBJ databases">
        <authorList>
            <person name="Brunel B."/>
        </authorList>
    </citation>
    <scope>NUCLEOTIDE SEQUENCE [LARGE SCALE GENOMIC DNA]</scope>
</reference>
<dbReference type="RefSeq" id="WP_133254848.1">
    <property type="nucleotide sequence ID" value="NZ_FUIG01000046.1"/>
</dbReference>
<name>A0A2P9AS51_9HYPH</name>
<sequence>MDTPTKIGWGGQPTNVDDKIALSPPPLGKLLRFTRKEAALNQINLASDFFMRGKSLAGDDPIHGQLNRAAVGLQFEQFDQRHGR</sequence>
<protein>
    <submittedName>
        <fullName evidence="2">Uncharacterized protein</fullName>
    </submittedName>
</protein>
<feature type="region of interest" description="Disordered" evidence="1">
    <location>
        <begin position="1"/>
        <end position="21"/>
    </location>
</feature>
<evidence type="ECO:0000313" key="2">
    <source>
        <dbReference type="EMBL" id="SJM33982.1"/>
    </source>
</evidence>
<proteinExistence type="predicted"/>
<dbReference type="EMBL" id="FUIG01000046">
    <property type="protein sequence ID" value="SJM33982.1"/>
    <property type="molecule type" value="Genomic_DNA"/>
</dbReference>
<keyword evidence="3" id="KW-1185">Reference proteome</keyword>
<gene>
    <name evidence="2" type="ORF">BQ8482_380165</name>
</gene>
<evidence type="ECO:0000256" key="1">
    <source>
        <dbReference type="SAM" id="MobiDB-lite"/>
    </source>
</evidence>
<evidence type="ECO:0000313" key="3">
    <source>
        <dbReference type="Proteomes" id="UP000245698"/>
    </source>
</evidence>
<dbReference type="Proteomes" id="UP000245698">
    <property type="component" value="Unassembled WGS sequence"/>
</dbReference>
<accession>A0A2P9AS51</accession>
<organism evidence="2 3">
    <name type="scientific">Mesorhizobium delmotii</name>
    <dbReference type="NCBI Taxonomy" id="1631247"/>
    <lineage>
        <taxon>Bacteria</taxon>
        <taxon>Pseudomonadati</taxon>
        <taxon>Pseudomonadota</taxon>
        <taxon>Alphaproteobacteria</taxon>
        <taxon>Hyphomicrobiales</taxon>
        <taxon>Phyllobacteriaceae</taxon>
        <taxon>Mesorhizobium</taxon>
    </lineage>
</organism>